<organism evidence="5 6">
    <name type="scientific">Cyclobacterium plantarum</name>
    <dbReference type="NCBI Taxonomy" id="2716263"/>
    <lineage>
        <taxon>Bacteria</taxon>
        <taxon>Pseudomonadati</taxon>
        <taxon>Bacteroidota</taxon>
        <taxon>Cytophagia</taxon>
        <taxon>Cytophagales</taxon>
        <taxon>Cyclobacteriaceae</taxon>
        <taxon>Cyclobacterium</taxon>
    </lineage>
</organism>
<evidence type="ECO:0000259" key="4">
    <source>
        <dbReference type="Pfam" id="PF01048"/>
    </source>
</evidence>
<dbReference type="RefSeq" id="WP_166150171.1">
    <property type="nucleotide sequence ID" value="NZ_JAANYN010000010.1"/>
</dbReference>
<evidence type="ECO:0000313" key="6">
    <source>
        <dbReference type="Proteomes" id="UP000649799"/>
    </source>
</evidence>
<dbReference type="PANTHER" id="PTHR43691:SF11">
    <property type="entry name" value="FI09636P-RELATED"/>
    <property type="match status" value="1"/>
</dbReference>
<dbReference type="Pfam" id="PF01048">
    <property type="entry name" value="PNP_UDP_1"/>
    <property type="match status" value="1"/>
</dbReference>
<evidence type="ECO:0000256" key="3">
    <source>
        <dbReference type="ARBA" id="ARBA00048447"/>
    </source>
</evidence>
<feature type="domain" description="Nucleoside phosphorylase" evidence="4">
    <location>
        <begin position="32"/>
        <end position="262"/>
    </location>
</feature>
<reference evidence="5 6" key="1">
    <citation type="submission" date="2020-03" db="EMBL/GenBank/DDBJ databases">
        <title>Cyclobacterium plantarum sp. nov., a marine bacterium isolated from a coastal-marine wetland.</title>
        <authorList>
            <person name="Sanchez-Porro C."/>
            <person name="Ventosa A."/>
            <person name="Amoozegar M."/>
        </authorList>
    </citation>
    <scope>NUCLEOTIDE SEQUENCE [LARGE SCALE GENOMIC DNA]</scope>
    <source>
        <strain evidence="5 6">GBPx2</strain>
    </source>
</reference>
<sequence length="286" mass="31605">MVKPIPESELLINPDGSIYHLNLKPGQVADTVIAVGDPDRVGKISRYFDTVELKVRKREFVTHTGTFQGKRLSVISTGMGTDNVEIFMTELDALFNVDFATRLPKPNPQRLTIIRVGTSGSVRAEIPEDSLLLSDYALGLDTLMAFYKLPQTDLEQELSFQARSGLKLPFMPYCVQGSAVVRTKFSELPSGITVTCPGFFGPQGRKVRLNPVFTDIFDQLAKINVNGLQCSNFEMETAGYYAMGRLLGHETISLNAIIANRITKNVSSSPEELMERLIAVVLEKIG</sequence>
<evidence type="ECO:0000313" key="5">
    <source>
        <dbReference type="EMBL" id="NHE59112.1"/>
    </source>
</evidence>
<dbReference type="Proteomes" id="UP000649799">
    <property type="component" value="Unassembled WGS sequence"/>
</dbReference>
<dbReference type="InterPro" id="IPR035994">
    <property type="entry name" value="Nucleoside_phosphorylase_sf"/>
</dbReference>
<comment type="caution">
    <text evidence="5">The sequence shown here is derived from an EMBL/GenBank/DDBJ whole genome shotgun (WGS) entry which is preliminary data.</text>
</comment>
<name>A0ABX0HBT3_9BACT</name>
<keyword evidence="6" id="KW-1185">Reference proteome</keyword>
<dbReference type="Gene3D" id="3.40.50.1580">
    <property type="entry name" value="Nucleoside phosphorylase domain"/>
    <property type="match status" value="1"/>
</dbReference>
<protein>
    <recommendedName>
        <fullName evidence="2">Uridine phosphorylase</fullName>
        <ecNumber evidence="1">2.4.2.3</ecNumber>
    </recommendedName>
</protein>
<dbReference type="CDD" id="cd00436">
    <property type="entry name" value="UP_TbUP-like"/>
    <property type="match status" value="1"/>
</dbReference>
<evidence type="ECO:0000256" key="1">
    <source>
        <dbReference type="ARBA" id="ARBA00011888"/>
    </source>
</evidence>
<dbReference type="PANTHER" id="PTHR43691">
    <property type="entry name" value="URIDINE PHOSPHORYLASE"/>
    <property type="match status" value="1"/>
</dbReference>
<dbReference type="InterPro" id="IPR000845">
    <property type="entry name" value="Nucleoside_phosphorylase_d"/>
</dbReference>
<evidence type="ECO:0000256" key="2">
    <source>
        <dbReference type="ARBA" id="ARBA00021980"/>
    </source>
</evidence>
<dbReference type="SUPFAM" id="SSF53167">
    <property type="entry name" value="Purine and uridine phosphorylases"/>
    <property type="match status" value="1"/>
</dbReference>
<comment type="catalytic activity">
    <reaction evidence="3">
        <text>uridine + phosphate = alpha-D-ribose 1-phosphate + uracil</text>
        <dbReference type="Rhea" id="RHEA:24388"/>
        <dbReference type="ChEBI" id="CHEBI:16704"/>
        <dbReference type="ChEBI" id="CHEBI:17568"/>
        <dbReference type="ChEBI" id="CHEBI:43474"/>
        <dbReference type="ChEBI" id="CHEBI:57720"/>
        <dbReference type="EC" id="2.4.2.3"/>
    </reaction>
</comment>
<accession>A0ABX0HBT3</accession>
<gene>
    <name evidence="5" type="ORF">G9Q97_20075</name>
</gene>
<dbReference type="EC" id="2.4.2.3" evidence="1"/>
<dbReference type="EMBL" id="JAANYN010000010">
    <property type="protein sequence ID" value="NHE59112.1"/>
    <property type="molecule type" value="Genomic_DNA"/>
</dbReference>
<proteinExistence type="predicted"/>